<sequence length="702" mass="78775">MAAVMEEPNVESTAAEDCDDSSDVETAVPNPPEVILDRDDETLEEEEEDGDQEDDRSSGTSSKPPEEHPDGEVPENEESIIPMDDPELDAFQVDEKRYRPLVLAAYTGDWKAAARFFARDPDARMAKITTNSETALHIATMTGHDQFVEKLVEVMDASSLAMADTPKSRTALHYAAMGERIRMIKALVRKNPSLTQLPDKSGSTPLHLLSKTAPKDKDVLLYLAQATNNDEPGCPFSGPSGVSLVCGLTDCGFQDVVLYVVDRYPHLLMVKTEDKETVVSLLARDPSNFLSGSCLNSFERFICRWIPRDMVNTLPIDPHDIRTDSEMARAWLKLKIGIWNAAQTIVPRIRTIREAKLKHECSTELVKRTCEAVAHMKINEVFNFFLEDDTIIEATNKGIVDLVEICLMYYPELIWSTRDGTNILSSAIEYRQEKVFRLLSKRNALNKRAFLYQSAAENENEDKEESREYLLRSVAKLSSNFKSLSVSGAAFQMQTEVQWFKAVEQFVDYRDTALLRDNKTSWVDFKVSHDDMRKNGEQWMKDTSNSCMLVAALIATVVFAAAFTVPGGNIDGAGIPLFLNRGSFMVFAVSTALALFSSVTAILMFLAILTSRYDPIDFLKSLPQKVIIGLASLFLSLAFMMVSFGATLTLLLDRRIHWIIGPVILMACIPIAMFATLQLPLFVEMVKSTYRPKIFHGKRFWK</sequence>
<keyword evidence="2" id="KW-1185">Reference proteome</keyword>
<proteinExistence type="predicted"/>
<organism evidence="1 2">
    <name type="scientific">Melastoma candidum</name>
    <dbReference type="NCBI Taxonomy" id="119954"/>
    <lineage>
        <taxon>Eukaryota</taxon>
        <taxon>Viridiplantae</taxon>
        <taxon>Streptophyta</taxon>
        <taxon>Embryophyta</taxon>
        <taxon>Tracheophyta</taxon>
        <taxon>Spermatophyta</taxon>
        <taxon>Magnoliopsida</taxon>
        <taxon>eudicotyledons</taxon>
        <taxon>Gunneridae</taxon>
        <taxon>Pentapetalae</taxon>
        <taxon>rosids</taxon>
        <taxon>malvids</taxon>
        <taxon>Myrtales</taxon>
        <taxon>Melastomataceae</taxon>
        <taxon>Melastomatoideae</taxon>
        <taxon>Melastomateae</taxon>
        <taxon>Melastoma</taxon>
    </lineage>
</organism>
<accession>A0ACB9RP94</accession>
<comment type="caution">
    <text evidence="1">The sequence shown here is derived from an EMBL/GenBank/DDBJ whole genome shotgun (WGS) entry which is preliminary data.</text>
</comment>
<gene>
    <name evidence="1" type="ORF">MLD38_006950</name>
</gene>
<protein>
    <submittedName>
        <fullName evidence="1">Uncharacterized protein</fullName>
    </submittedName>
</protein>
<dbReference type="EMBL" id="CM042882">
    <property type="protein sequence ID" value="KAI4380802.1"/>
    <property type="molecule type" value="Genomic_DNA"/>
</dbReference>
<name>A0ACB9RP94_9MYRT</name>
<reference evidence="2" key="1">
    <citation type="journal article" date="2023" name="Front. Plant Sci.">
        <title>Chromosomal-level genome assembly of Melastoma candidum provides insights into trichome evolution.</title>
        <authorList>
            <person name="Zhong Y."/>
            <person name="Wu W."/>
            <person name="Sun C."/>
            <person name="Zou P."/>
            <person name="Liu Y."/>
            <person name="Dai S."/>
            <person name="Zhou R."/>
        </authorList>
    </citation>
    <scope>NUCLEOTIDE SEQUENCE [LARGE SCALE GENOMIC DNA]</scope>
</reference>
<evidence type="ECO:0000313" key="1">
    <source>
        <dbReference type="EMBL" id="KAI4380802.1"/>
    </source>
</evidence>
<evidence type="ECO:0000313" key="2">
    <source>
        <dbReference type="Proteomes" id="UP001057402"/>
    </source>
</evidence>
<dbReference type="Proteomes" id="UP001057402">
    <property type="component" value="Chromosome 3"/>
</dbReference>